<name>A0A516SJ38_9NEIS</name>
<dbReference type="GO" id="GO:0046890">
    <property type="term" value="P:regulation of lipid biosynthetic process"/>
    <property type="evidence" value="ECO:0007669"/>
    <property type="project" value="UniProtKB-UniRule"/>
</dbReference>
<feature type="binding site" evidence="2">
    <location>
        <position position="355"/>
    </location>
    <ligand>
        <name>Fe cation</name>
        <dbReference type="ChEBI" id="CHEBI:24875"/>
    </ligand>
</feature>
<comment type="function">
    <text evidence="2">Modulates cellular lipopolysaccharide (LPS) levels by regulating LpxC, which is involved in lipid A biosynthesis. May act by modulating the proteolytic activity of FtsH towards LpxC. May also coordinate assembly of proteins involved in LPS synthesis at the plasma membrane.</text>
</comment>
<dbReference type="Proteomes" id="UP000317550">
    <property type="component" value="Chromosome"/>
</dbReference>
<keyword evidence="6" id="KW-1185">Reference proteome</keyword>
<keyword evidence="2" id="KW-0677">Repeat</keyword>
<feature type="topological domain" description="Cytoplasmic" evidence="2">
    <location>
        <begin position="23"/>
        <end position="387"/>
    </location>
</feature>
<keyword evidence="2" id="KW-0408">Iron</keyword>
<evidence type="ECO:0000256" key="2">
    <source>
        <dbReference type="HAMAP-Rule" id="MF_00994"/>
    </source>
</evidence>
<keyword evidence="2" id="KW-0997">Cell inner membrane</keyword>
<evidence type="ECO:0000313" key="6">
    <source>
        <dbReference type="Proteomes" id="UP000317550"/>
    </source>
</evidence>
<dbReference type="InterPro" id="IPR011990">
    <property type="entry name" value="TPR-like_helical_dom_sf"/>
</dbReference>
<sequence length="387" mass="44757">MEFEAWWLILFPLCFGLGWLAARVDIRHILSDSKLLPRQYFEGLNHLLNERTDKAVEVFVDLARNHSETIELQFALGHLFRKKGEIERAIRMHQKLLARPELKLHDKQSAQFELALDFMKAGLFDRAEELFGKLDDTEFARAARRHLLDIYQQEKEWKKAIETAQQLRDTSHTYQHEIAEFYCELATSSITRSQPDEARQLLQRALAEHRKCVRANLLLGELAANEGNYDAAIEAWLKIESQDHRFLPFAARKLLDAYDRLGKAEAGTVLLKGFLSTYPELDMLDVVVERIAASESEAAAHDWLREELRRNPNMTGLLKLLEAQAKAAPPERQAELDTMLRLTQESTRGLSMYHCASCGFKARQYFWRCPACNDWESFLPVRGRTRA</sequence>
<evidence type="ECO:0000256" key="1">
    <source>
        <dbReference type="ARBA" id="ARBA00022723"/>
    </source>
</evidence>
<dbReference type="Pfam" id="PF18073">
    <property type="entry name" value="Zn_ribbon_LapB"/>
    <property type="match status" value="1"/>
</dbReference>
<evidence type="ECO:0000259" key="4">
    <source>
        <dbReference type="Pfam" id="PF18073"/>
    </source>
</evidence>
<feature type="binding site" evidence="2">
    <location>
        <position position="358"/>
    </location>
    <ligand>
        <name>Fe cation</name>
        <dbReference type="ChEBI" id="CHEBI:24875"/>
    </ligand>
</feature>
<dbReference type="NCBIfam" id="NF008757">
    <property type="entry name" value="PRK11788.1-5"/>
    <property type="match status" value="1"/>
</dbReference>
<comment type="subcellular location">
    <subcellularLocation>
        <location evidence="2">Cell inner membrane</location>
        <topology evidence="2">Single-pass membrane protein</topology>
        <orientation evidence="2">Cytoplasmic side</orientation>
    </subcellularLocation>
</comment>
<dbReference type="Pfam" id="PF13432">
    <property type="entry name" value="TPR_16"/>
    <property type="match status" value="1"/>
</dbReference>
<accession>A0A516SJ38</accession>
<dbReference type="GO" id="GO:0009898">
    <property type="term" value="C:cytoplasmic side of plasma membrane"/>
    <property type="evidence" value="ECO:0007669"/>
    <property type="project" value="UniProtKB-UniRule"/>
</dbReference>
<comment type="similarity">
    <text evidence="2">Belongs to the LapB family.</text>
</comment>
<keyword evidence="2 3" id="KW-0472">Membrane</keyword>
<dbReference type="Pfam" id="PF13176">
    <property type="entry name" value="TPR_7"/>
    <property type="match status" value="1"/>
</dbReference>
<dbReference type="HAMAP" id="MF_00994">
    <property type="entry name" value="LPS_assembly_LapB"/>
    <property type="match status" value="1"/>
</dbReference>
<feature type="binding site" evidence="2">
    <location>
        <position position="372"/>
    </location>
    <ligand>
        <name>Fe cation</name>
        <dbReference type="ChEBI" id="CHEBI:24875"/>
    </ligand>
</feature>
<dbReference type="GO" id="GO:0005506">
    <property type="term" value="F:iron ion binding"/>
    <property type="evidence" value="ECO:0007669"/>
    <property type="project" value="UniProtKB-UniRule"/>
</dbReference>
<dbReference type="RefSeq" id="WP_144279548.1">
    <property type="nucleotide sequence ID" value="NZ_CP041730.1"/>
</dbReference>
<dbReference type="Gene3D" id="1.25.40.10">
    <property type="entry name" value="Tetratricopeptide repeat domain"/>
    <property type="match status" value="2"/>
</dbReference>
<dbReference type="GO" id="GO:0008653">
    <property type="term" value="P:lipopolysaccharide metabolic process"/>
    <property type="evidence" value="ECO:0007669"/>
    <property type="project" value="InterPro"/>
</dbReference>
<dbReference type="OrthoDB" id="507476at2"/>
<protein>
    <recommendedName>
        <fullName evidence="2">Lipopolysaccharide assembly protein B</fullName>
    </recommendedName>
</protein>
<gene>
    <name evidence="2 5" type="primary">lapB</name>
    <name evidence="5" type="ORF">FNU76_18420</name>
</gene>
<dbReference type="KEGG" id="cari:FNU76_18420"/>
<dbReference type="AlphaFoldDB" id="A0A516SJ38"/>
<dbReference type="InterPro" id="IPR041166">
    <property type="entry name" value="Rubredoxin_2"/>
</dbReference>
<feature type="binding site" evidence="2">
    <location>
        <position position="369"/>
    </location>
    <ligand>
        <name>Fe cation</name>
        <dbReference type="ChEBI" id="CHEBI:24875"/>
    </ligand>
</feature>
<evidence type="ECO:0000256" key="3">
    <source>
        <dbReference type="SAM" id="Phobius"/>
    </source>
</evidence>
<keyword evidence="2" id="KW-0802">TPR repeat</keyword>
<feature type="domain" description="LapB rubredoxin metal binding" evidence="4">
    <location>
        <begin position="353"/>
        <end position="378"/>
    </location>
</feature>
<dbReference type="SUPFAM" id="SSF81901">
    <property type="entry name" value="HCP-like"/>
    <property type="match status" value="1"/>
</dbReference>
<dbReference type="NCBIfam" id="NF008755">
    <property type="entry name" value="PRK11788.1-3"/>
    <property type="match status" value="1"/>
</dbReference>
<dbReference type="EMBL" id="CP041730">
    <property type="protein sequence ID" value="QDQ28161.1"/>
    <property type="molecule type" value="Genomic_DNA"/>
</dbReference>
<proteinExistence type="inferred from homology"/>
<organism evidence="5 6">
    <name type="scientific">Chitinimonas arctica</name>
    <dbReference type="NCBI Taxonomy" id="2594795"/>
    <lineage>
        <taxon>Bacteria</taxon>
        <taxon>Pseudomonadati</taxon>
        <taxon>Pseudomonadota</taxon>
        <taxon>Betaproteobacteria</taxon>
        <taxon>Neisseriales</taxon>
        <taxon>Chitinibacteraceae</taxon>
        <taxon>Chitinimonas</taxon>
    </lineage>
</organism>
<evidence type="ECO:0000313" key="5">
    <source>
        <dbReference type="EMBL" id="QDQ28161.1"/>
    </source>
</evidence>
<keyword evidence="1 2" id="KW-0479">Metal-binding</keyword>
<keyword evidence="2 3" id="KW-0812">Transmembrane</keyword>
<dbReference type="InterPro" id="IPR030865">
    <property type="entry name" value="LapB"/>
</dbReference>
<reference evidence="6" key="1">
    <citation type="submission" date="2019-07" db="EMBL/GenBank/DDBJ databases">
        <title>Chitinimonas sp. nov., isolated from Ny-Alesund, arctica soil.</title>
        <authorList>
            <person name="Xu Q."/>
            <person name="Peng F."/>
        </authorList>
    </citation>
    <scope>NUCLEOTIDE SEQUENCE [LARGE SCALE GENOMIC DNA]</scope>
    <source>
        <strain evidence="6">R3-44</strain>
    </source>
</reference>
<feature type="transmembrane region" description="Helical" evidence="3">
    <location>
        <begin position="6"/>
        <end position="24"/>
    </location>
</feature>
<keyword evidence="2" id="KW-1003">Cell membrane</keyword>
<keyword evidence="2 3" id="KW-1133">Transmembrane helix</keyword>
<dbReference type="SMART" id="SM00028">
    <property type="entry name" value="TPR"/>
    <property type="match status" value="3"/>
</dbReference>
<dbReference type="InterPro" id="IPR019734">
    <property type="entry name" value="TPR_rpt"/>
</dbReference>